<dbReference type="PANTHER" id="PTHR39517:SF1">
    <property type="entry name" value="LIPID-A-DISACCHARIDE SYNTHASE"/>
    <property type="match status" value="1"/>
</dbReference>
<dbReference type="AlphaFoldDB" id="A0A5B9DK61"/>
<dbReference type="Proteomes" id="UP000321062">
    <property type="component" value="Chromosome"/>
</dbReference>
<gene>
    <name evidence="1" type="ORF">FNA67_04830</name>
</gene>
<accession>A0A5B9DK61</accession>
<dbReference type="PANTHER" id="PTHR39517">
    <property type="entry name" value="SLL0192 PROTEIN"/>
    <property type="match status" value="1"/>
</dbReference>
<dbReference type="SUPFAM" id="SSF53756">
    <property type="entry name" value="UDP-Glycosyltransferase/glycogen phosphorylase"/>
    <property type="match status" value="1"/>
</dbReference>
<name>A0A5B9DK61_9HYPH</name>
<evidence type="ECO:0000313" key="2">
    <source>
        <dbReference type="Proteomes" id="UP000321062"/>
    </source>
</evidence>
<reference evidence="1 2" key="1">
    <citation type="journal article" date="2015" name="Int. J. Syst. Evol. Microbiol.">
        <title>Youhaiella tibetensis gen. nov., sp. nov., isolated from subsurface sediment.</title>
        <authorList>
            <person name="Wang Y.X."/>
            <person name="Huang F.Q."/>
            <person name="Nogi Y."/>
            <person name="Pang S.J."/>
            <person name="Wang P.K."/>
            <person name="Lv J."/>
        </authorList>
    </citation>
    <scope>NUCLEOTIDE SEQUENCE [LARGE SCALE GENOMIC DNA]</scope>
    <source>
        <strain evidence="2">fig4</strain>
    </source>
</reference>
<proteinExistence type="predicted"/>
<dbReference type="KEGG" id="yti:FNA67_04830"/>
<dbReference type="InterPro" id="IPR019994">
    <property type="entry name" value="Lipid-A-disac_synthase-rel_put"/>
</dbReference>
<organism evidence="1 2">
    <name type="scientific">Paradevosia tibetensis</name>
    <dbReference type="NCBI Taxonomy" id="1447062"/>
    <lineage>
        <taxon>Bacteria</taxon>
        <taxon>Pseudomonadati</taxon>
        <taxon>Pseudomonadota</taxon>
        <taxon>Alphaproteobacteria</taxon>
        <taxon>Hyphomicrobiales</taxon>
        <taxon>Devosiaceae</taxon>
        <taxon>Paradevosia</taxon>
    </lineage>
</organism>
<protein>
    <submittedName>
        <fullName evidence="1">Uncharacterized protein</fullName>
    </submittedName>
</protein>
<dbReference type="EMBL" id="CP041690">
    <property type="protein sequence ID" value="QEE19537.1"/>
    <property type="molecule type" value="Genomic_DNA"/>
</dbReference>
<sequence>MTEGSGPRRLLFVSTSAGEDSVAAEIIRRLPPGFIVEAYPAIGEGTAYHGLCAIVGPRALPPRWRRARFSVPHDFGLGNARAFWPGVQFLRRVRKSYDRVIVVGDIAALAGCWAAGIGDVVFLDLHRTGHGRPYTALERQLIGRTAALVFCRHEDLAAALRADGRDARSVGNVLMDCVPHGDYDAMSRRTRPTAVTLLPGSRAGNSESFALQINALRALPPEDRPDIFLAVAGSVSIDDLARAARLHRSGLLTGQSADLSTLRDEQLTVHMAHGSALGNLIEASDIVLSQADTATVQAVGLGRPVISFRTFRDRGARYRDEQGLYGIARIVTLPDVQSVSQALRVLLVNADERARIGALGAERVGGAGAIQDVVDAIVG</sequence>
<evidence type="ECO:0000313" key="1">
    <source>
        <dbReference type="EMBL" id="QEE19537.1"/>
    </source>
</evidence>
<keyword evidence="2" id="KW-1185">Reference proteome</keyword>
<dbReference type="RefSeq" id="WP_147655251.1">
    <property type="nucleotide sequence ID" value="NZ_BMFM01000001.1"/>
</dbReference>
<dbReference type="OrthoDB" id="29253at2"/>